<protein>
    <recommendedName>
        <fullName evidence="3">Integrase</fullName>
    </recommendedName>
</protein>
<comment type="caution">
    <text evidence="1">The sequence shown here is derived from an EMBL/GenBank/DDBJ whole genome shotgun (WGS) entry which is preliminary data.</text>
</comment>
<proteinExistence type="predicted"/>
<dbReference type="Proteomes" id="UP001589627">
    <property type="component" value="Unassembled WGS sequence"/>
</dbReference>
<dbReference type="EMBL" id="JBHLZP010000193">
    <property type="protein sequence ID" value="MFB9835328.1"/>
    <property type="molecule type" value="Genomic_DNA"/>
</dbReference>
<gene>
    <name evidence="1" type="ORF">ACFFNX_24410</name>
</gene>
<name>A0ABV5YJV2_9ACTN</name>
<accession>A0ABV5YJV2</accession>
<evidence type="ECO:0000313" key="1">
    <source>
        <dbReference type="EMBL" id="MFB9835328.1"/>
    </source>
</evidence>
<sequence>MLANGASIEPISRLVGHGSMVVTESVYRHGPVITEGAENIGKAFARSRPGLGLFPIESVEPDVA</sequence>
<reference evidence="1 2" key="1">
    <citation type="submission" date="2024-09" db="EMBL/GenBank/DDBJ databases">
        <authorList>
            <person name="Sun Q."/>
            <person name="Mori K."/>
        </authorList>
    </citation>
    <scope>NUCLEOTIDE SEQUENCE [LARGE SCALE GENOMIC DNA]</scope>
    <source>
        <strain evidence="1 2">TBRC 0563</strain>
    </source>
</reference>
<keyword evidence="2" id="KW-1185">Reference proteome</keyword>
<evidence type="ECO:0008006" key="3">
    <source>
        <dbReference type="Google" id="ProtNLM"/>
    </source>
</evidence>
<dbReference type="RefSeq" id="WP_378206610.1">
    <property type="nucleotide sequence ID" value="NZ_JBHLZP010000193.1"/>
</dbReference>
<organism evidence="1 2">
    <name type="scientific">Actinoallomurus acaciae</name>
    <dbReference type="NCBI Taxonomy" id="502577"/>
    <lineage>
        <taxon>Bacteria</taxon>
        <taxon>Bacillati</taxon>
        <taxon>Actinomycetota</taxon>
        <taxon>Actinomycetes</taxon>
        <taxon>Streptosporangiales</taxon>
        <taxon>Thermomonosporaceae</taxon>
        <taxon>Actinoallomurus</taxon>
    </lineage>
</organism>
<evidence type="ECO:0000313" key="2">
    <source>
        <dbReference type="Proteomes" id="UP001589627"/>
    </source>
</evidence>